<proteinExistence type="predicted"/>
<dbReference type="Proteomes" id="UP000494363">
    <property type="component" value="Unassembled WGS sequence"/>
</dbReference>
<dbReference type="AlphaFoldDB" id="A0A6J5FBW6"/>
<evidence type="ECO:0000313" key="1">
    <source>
        <dbReference type="EMBL" id="CAB3774715.1"/>
    </source>
</evidence>
<gene>
    <name evidence="1" type="ORF">LMG29542_08093</name>
</gene>
<keyword evidence="2" id="KW-1185">Reference proteome</keyword>
<evidence type="ECO:0000313" key="2">
    <source>
        <dbReference type="Proteomes" id="UP000494363"/>
    </source>
</evidence>
<accession>A0A6J5FBW6</accession>
<reference evidence="1 2" key="1">
    <citation type="submission" date="2020-04" db="EMBL/GenBank/DDBJ databases">
        <authorList>
            <person name="De Canck E."/>
        </authorList>
    </citation>
    <scope>NUCLEOTIDE SEQUENCE [LARGE SCALE GENOMIC DNA]</scope>
    <source>
        <strain evidence="1 2">LMG 29542</strain>
    </source>
</reference>
<protein>
    <submittedName>
        <fullName evidence="1">Uncharacterized protein</fullName>
    </submittedName>
</protein>
<sequence length="256" mass="27179">MRDIVQLPSRCRSKPGNVSLGLLFRFRRSGSCFGGASVGASDRRLQCNGFKPSRLFMFANRIASSPSVMAQPLTDFARKPAASASAMPSVSRLRGAASLSAHLHVPVACDPVTSRHAQRAALLAQKNSGTFAAERPVGRRLPGNPVGFQADLSGDAAELLGRMRTMAANNRDPVAQLRKLERLGVAVGPEAHAAAMRAAREFGQEGFGGAVRMARPSSWLKAGAELGASLLHFLPIVAQTREVSSARFVDRPPING</sequence>
<name>A0A6J5FBW6_9BURK</name>
<dbReference type="EMBL" id="CADIKH010000156">
    <property type="protein sequence ID" value="CAB3774715.1"/>
    <property type="molecule type" value="Genomic_DNA"/>
</dbReference>
<organism evidence="1 2">
    <name type="scientific">Paraburkholderia humisilvae</name>
    <dbReference type="NCBI Taxonomy" id="627669"/>
    <lineage>
        <taxon>Bacteria</taxon>
        <taxon>Pseudomonadati</taxon>
        <taxon>Pseudomonadota</taxon>
        <taxon>Betaproteobacteria</taxon>
        <taxon>Burkholderiales</taxon>
        <taxon>Burkholderiaceae</taxon>
        <taxon>Paraburkholderia</taxon>
    </lineage>
</organism>